<feature type="chain" id="PRO_5016373509" evidence="1">
    <location>
        <begin position="27"/>
        <end position="277"/>
    </location>
</feature>
<evidence type="ECO:0000313" key="3">
    <source>
        <dbReference type="EMBL" id="ASJ70256.1"/>
    </source>
</evidence>
<dbReference type="Proteomes" id="UP000250079">
    <property type="component" value="Chromosome"/>
</dbReference>
<reference evidence="3 4" key="1">
    <citation type="submission" date="2016-12" db="EMBL/GenBank/DDBJ databases">
        <authorList>
            <person name="Song W.-J."/>
            <person name="Kurnit D.M."/>
        </authorList>
    </citation>
    <scope>NUCLEOTIDE SEQUENCE [LARGE SCALE GENOMIC DNA]</scope>
    <source>
        <strain evidence="3 4">IMCC3135</strain>
    </source>
</reference>
<dbReference type="InterPro" id="IPR052738">
    <property type="entry name" value="ABC-Tungstate_binding"/>
</dbReference>
<evidence type="ECO:0000256" key="1">
    <source>
        <dbReference type="SAM" id="SignalP"/>
    </source>
</evidence>
<dbReference type="RefSeq" id="WP_088915814.1">
    <property type="nucleotide sequence ID" value="NZ_CP018632.1"/>
</dbReference>
<dbReference type="SUPFAM" id="SSF53850">
    <property type="entry name" value="Periplasmic binding protein-like II"/>
    <property type="match status" value="1"/>
</dbReference>
<dbReference type="PANTHER" id="PTHR37945">
    <property type="entry name" value="EXTRACELLULAR TUNGSTATE BINDING PROTEIN"/>
    <property type="match status" value="1"/>
</dbReference>
<accession>A0A2Z2NG59</accession>
<dbReference type="Gene3D" id="3.40.190.10">
    <property type="entry name" value="Periplasmic binding protein-like II"/>
    <property type="match status" value="2"/>
</dbReference>
<dbReference type="KEGG" id="gai:IMCC3135_00650"/>
<gene>
    <name evidence="3" type="primary">tupA</name>
    <name evidence="3" type="ORF">IMCC3135_00650</name>
</gene>
<dbReference type="OrthoDB" id="186379at2"/>
<feature type="domain" description="PBP" evidence="2">
    <location>
        <begin position="25"/>
        <end position="252"/>
    </location>
</feature>
<sequence length="277" mass="29277">MLLQKTLKSVLLGIALAVSGLSTAHAENPFIVVQSTTSTQNSGLLDVILPQFTESTGIDVRVVAVGTGQAIKNASNGDGDVLLVHAKPAEEKFIEEGQGVERFDVMYNDFVLVGPAADPAGIAGGSDIAAAMATIADTQSTFASRGDDSGTHKAELRLWDMANVDAQAASGDWYRETGSGMGATLNAGTGMSAYVLTDRATWIAFGNKGDYQIAVEGDERLFNQYGVILVNPAKHANVKAKEGQIFIDWLIGKAGQNAIADFKIDGEQLFFPNSNYN</sequence>
<dbReference type="AlphaFoldDB" id="A0A2Z2NG59"/>
<dbReference type="EMBL" id="CP018632">
    <property type="protein sequence ID" value="ASJ70256.1"/>
    <property type="molecule type" value="Genomic_DNA"/>
</dbReference>
<organism evidence="3 4">
    <name type="scientific">Granulosicoccus antarcticus IMCC3135</name>
    <dbReference type="NCBI Taxonomy" id="1192854"/>
    <lineage>
        <taxon>Bacteria</taxon>
        <taxon>Pseudomonadati</taxon>
        <taxon>Pseudomonadota</taxon>
        <taxon>Gammaproteobacteria</taxon>
        <taxon>Chromatiales</taxon>
        <taxon>Granulosicoccaceae</taxon>
        <taxon>Granulosicoccus</taxon>
    </lineage>
</organism>
<name>A0A2Z2NG59_9GAMM</name>
<feature type="signal peptide" evidence="1">
    <location>
        <begin position="1"/>
        <end position="26"/>
    </location>
</feature>
<evidence type="ECO:0000259" key="2">
    <source>
        <dbReference type="Pfam" id="PF12849"/>
    </source>
</evidence>
<dbReference type="PANTHER" id="PTHR37945:SF1">
    <property type="entry name" value="EXTRACELLULAR TUNGSTATE BINDING PROTEIN"/>
    <property type="match status" value="1"/>
</dbReference>
<protein>
    <submittedName>
        <fullName evidence="3">Tungstate-binding protein TupA</fullName>
    </submittedName>
</protein>
<keyword evidence="1" id="KW-0732">Signal</keyword>
<dbReference type="Pfam" id="PF12849">
    <property type="entry name" value="PBP_like_2"/>
    <property type="match status" value="1"/>
</dbReference>
<keyword evidence="4" id="KW-1185">Reference proteome</keyword>
<evidence type="ECO:0000313" key="4">
    <source>
        <dbReference type="Proteomes" id="UP000250079"/>
    </source>
</evidence>
<dbReference type="InterPro" id="IPR024370">
    <property type="entry name" value="PBP_domain"/>
</dbReference>
<proteinExistence type="predicted"/>